<comment type="function">
    <text evidence="6">Also exhibits azoreductase activity. Catalyzes the reductive cleavage of the azo bond in aromatic azo compounds to the corresponding amines.</text>
</comment>
<keyword evidence="9" id="KW-1185">Reference proteome</keyword>
<comment type="similarity">
    <text evidence="6">Belongs to the azoreductase type 1 family.</text>
</comment>
<dbReference type="EC" id="1.6.5.-" evidence="6"/>
<keyword evidence="3 6" id="KW-0560">Oxidoreductase</keyword>
<dbReference type="InterPro" id="IPR050104">
    <property type="entry name" value="FMN-dep_NADH:Q_OxRdtase_AzoR1"/>
</dbReference>
<feature type="binding site" evidence="6">
    <location>
        <position position="10"/>
    </location>
    <ligand>
        <name>FMN</name>
        <dbReference type="ChEBI" id="CHEBI:58210"/>
    </ligand>
</feature>
<comment type="caution">
    <text evidence="8">The sequence shown here is derived from an EMBL/GenBank/DDBJ whole genome shotgun (WGS) entry which is preliminary data.</text>
</comment>
<comment type="cofactor">
    <cofactor evidence="6">
        <name>FMN</name>
        <dbReference type="ChEBI" id="CHEBI:58210"/>
    </cofactor>
    <text evidence="6">Binds 1 FMN per subunit.</text>
</comment>
<gene>
    <name evidence="6" type="primary">azoR</name>
    <name evidence="8" type="ORF">ACFOND_04230</name>
</gene>
<evidence type="ECO:0000256" key="4">
    <source>
        <dbReference type="ARBA" id="ARBA00023027"/>
    </source>
</evidence>
<dbReference type="InterPro" id="IPR003680">
    <property type="entry name" value="Flavodoxin_fold"/>
</dbReference>
<dbReference type="PANTHER" id="PTHR43741:SF2">
    <property type="entry name" value="FMN-DEPENDENT NADH:QUINONE OXIDOREDUCTASE"/>
    <property type="match status" value="1"/>
</dbReference>
<comment type="function">
    <text evidence="6">Quinone reductase that provides resistance to thiol-specific stress caused by electrophilic quinones.</text>
</comment>
<evidence type="ECO:0000256" key="6">
    <source>
        <dbReference type="HAMAP-Rule" id="MF_01216"/>
    </source>
</evidence>
<dbReference type="EC" id="1.7.1.17" evidence="6"/>
<comment type="catalytic activity">
    <reaction evidence="5">
        <text>N,N-dimethyl-1,4-phenylenediamine + anthranilate + 2 NAD(+) = 2-(4-dimethylaminophenyl)diazenylbenzoate + 2 NADH + 2 H(+)</text>
        <dbReference type="Rhea" id="RHEA:55872"/>
        <dbReference type="ChEBI" id="CHEBI:15378"/>
        <dbReference type="ChEBI" id="CHEBI:15783"/>
        <dbReference type="ChEBI" id="CHEBI:16567"/>
        <dbReference type="ChEBI" id="CHEBI:57540"/>
        <dbReference type="ChEBI" id="CHEBI:57945"/>
        <dbReference type="ChEBI" id="CHEBI:71579"/>
        <dbReference type="EC" id="1.7.1.17"/>
    </reaction>
    <physiologicalReaction direction="right-to-left" evidence="5">
        <dbReference type="Rhea" id="RHEA:55874"/>
    </physiologicalReaction>
</comment>
<evidence type="ECO:0000256" key="3">
    <source>
        <dbReference type="ARBA" id="ARBA00023002"/>
    </source>
</evidence>
<proteinExistence type="inferred from homology"/>
<evidence type="ECO:0000313" key="8">
    <source>
        <dbReference type="EMBL" id="MFC3700839.1"/>
    </source>
</evidence>
<dbReference type="Pfam" id="PF02525">
    <property type="entry name" value="Flavodoxin_2"/>
    <property type="match status" value="1"/>
</dbReference>
<sequence length="198" mass="21380">MKSLLIIKSSVMAGQSKSGALADEYQRIWLENNPGGKVTQRDLAASPIAALDGHLAGAFFTPEDQRTAEQEALVAQSDALITELKAHNDIVITAPMYNFTFPVQLKNYFDSIARAGITFKYTDKGPVGLLTEKRALVIASRGGIYPEGADNQTPLLRQFLGFIGIQDVEFVYAEGLNLGEESANASMAQAKQALTELA</sequence>
<feature type="binding site" evidence="6">
    <location>
        <begin position="96"/>
        <end position="99"/>
    </location>
    <ligand>
        <name>FMN</name>
        <dbReference type="ChEBI" id="CHEBI:58210"/>
    </ligand>
</feature>
<evidence type="ECO:0000259" key="7">
    <source>
        <dbReference type="Pfam" id="PF02525"/>
    </source>
</evidence>
<keyword evidence="4 6" id="KW-0520">NAD</keyword>
<dbReference type="SUPFAM" id="SSF52218">
    <property type="entry name" value="Flavoproteins"/>
    <property type="match status" value="1"/>
</dbReference>
<protein>
    <recommendedName>
        <fullName evidence="6">FMN dependent NADH:quinone oxidoreductase</fullName>
        <ecNumber evidence="6">1.6.5.-</ecNumber>
    </recommendedName>
    <alternativeName>
        <fullName evidence="6">Azo-dye reductase</fullName>
    </alternativeName>
    <alternativeName>
        <fullName evidence="6">FMN-dependent NADH-azo compound oxidoreductase</fullName>
    </alternativeName>
    <alternativeName>
        <fullName evidence="6">FMN-dependent NADH-azoreductase</fullName>
        <ecNumber evidence="6">1.7.1.17</ecNumber>
    </alternativeName>
</protein>
<feature type="domain" description="Flavodoxin-like fold" evidence="7">
    <location>
        <begin position="3"/>
        <end position="196"/>
    </location>
</feature>
<comment type="subunit">
    <text evidence="6">Homodimer.</text>
</comment>
<dbReference type="EMBL" id="JBHRYN010000007">
    <property type="protein sequence ID" value="MFC3700839.1"/>
    <property type="molecule type" value="Genomic_DNA"/>
</dbReference>
<dbReference type="Gene3D" id="3.40.50.360">
    <property type="match status" value="1"/>
</dbReference>
<name>A0ABV7WR21_9GAMM</name>
<dbReference type="Proteomes" id="UP001595710">
    <property type="component" value="Unassembled WGS sequence"/>
</dbReference>
<organism evidence="8 9">
    <name type="scientific">Reinekea marina</name>
    <dbReference type="NCBI Taxonomy" id="1310421"/>
    <lineage>
        <taxon>Bacteria</taxon>
        <taxon>Pseudomonadati</taxon>
        <taxon>Pseudomonadota</taxon>
        <taxon>Gammaproteobacteria</taxon>
        <taxon>Oceanospirillales</taxon>
        <taxon>Saccharospirillaceae</taxon>
        <taxon>Reinekea</taxon>
    </lineage>
</organism>
<evidence type="ECO:0000256" key="1">
    <source>
        <dbReference type="ARBA" id="ARBA00022630"/>
    </source>
</evidence>
<dbReference type="InterPro" id="IPR023048">
    <property type="entry name" value="NADH:quinone_OxRdtase_FMN_depd"/>
</dbReference>
<feature type="binding site" evidence="6">
    <location>
        <begin position="16"/>
        <end position="18"/>
    </location>
    <ligand>
        <name>FMN</name>
        <dbReference type="ChEBI" id="CHEBI:58210"/>
    </ligand>
</feature>
<dbReference type="RefSeq" id="WP_290280454.1">
    <property type="nucleotide sequence ID" value="NZ_JAUFQI010000001.1"/>
</dbReference>
<dbReference type="HAMAP" id="MF_01216">
    <property type="entry name" value="Azoreductase_type1"/>
    <property type="match status" value="1"/>
</dbReference>
<evidence type="ECO:0000256" key="2">
    <source>
        <dbReference type="ARBA" id="ARBA00022643"/>
    </source>
</evidence>
<dbReference type="InterPro" id="IPR029039">
    <property type="entry name" value="Flavoprotein-like_sf"/>
</dbReference>
<accession>A0ABV7WR21</accession>
<evidence type="ECO:0000313" key="9">
    <source>
        <dbReference type="Proteomes" id="UP001595710"/>
    </source>
</evidence>
<comment type="catalytic activity">
    <reaction evidence="6">
        <text>2 a quinone + NADH + H(+) = 2 a 1,4-benzosemiquinone + NAD(+)</text>
        <dbReference type="Rhea" id="RHEA:65952"/>
        <dbReference type="ChEBI" id="CHEBI:15378"/>
        <dbReference type="ChEBI" id="CHEBI:57540"/>
        <dbReference type="ChEBI" id="CHEBI:57945"/>
        <dbReference type="ChEBI" id="CHEBI:132124"/>
        <dbReference type="ChEBI" id="CHEBI:134225"/>
    </reaction>
</comment>
<reference evidence="9" key="1">
    <citation type="journal article" date="2019" name="Int. J. Syst. Evol. Microbiol.">
        <title>The Global Catalogue of Microorganisms (GCM) 10K type strain sequencing project: providing services to taxonomists for standard genome sequencing and annotation.</title>
        <authorList>
            <consortium name="The Broad Institute Genomics Platform"/>
            <consortium name="The Broad Institute Genome Sequencing Center for Infectious Disease"/>
            <person name="Wu L."/>
            <person name="Ma J."/>
        </authorList>
    </citation>
    <scope>NUCLEOTIDE SEQUENCE [LARGE SCALE GENOMIC DNA]</scope>
    <source>
        <strain evidence="9">CECT 8288</strain>
    </source>
</reference>
<dbReference type="PANTHER" id="PTHR43741">
    <property type="entry name" value="FMN-DEPENDENT NADH-AZOREDUCTASE 1"/>
    <property type="match status" value="1"/>
</dbReference>
<keyword evidence="1 6" id="KW-0285">Flavoprotein</keyword>
<evidence type="ECO:0000256" key="5">
    <source>
        <dbReference type="ARBA" id="ARBA00048542"/>
    </source>
</evidence>
<keyword evidence="2 6" id="KW-0288">FMN</keyword>
<feature type="binding site" evidence="6">
    <location>
        <begin position="140"/>
        <end position="143"/>
    </location>
    <ligand>
        <name>FMN</name>
        <dbReference type="ChEBI" id="CHEBI:58210"/>
    </ligand>
</feature>